<sequence>MAREYMMVLVAPLKGSQQKPVFKTTYQTISWQRAVQVGKDEYTCNIFFSYLTNDEHLQEEKILGKLFHEAVVVTGTLEVHASLLVSAEEVEIRMDSAP</sequence>
<reference evidence="1 2" key="1">
    <citation type="submission" date="2023-02" db="EMBL/GenBank/DDBJ databases">
        <title>LHISI_Scaffold_Assembly.</title>
        <authorList>
            <person name="Stuart O.P."/>
            <person name="Cleave R."/>
            <person name="Magrath M.J.L."/>
            <person name="Mikheyev A.S."/>
        </authorList>
    </citation>
    <scope>NUCLEOTIDE SEQUENCE [LARGE SCALE GENOMIC DNA]</scope>
    <source>
        <strain evidence="1">Daus_M_001</strain>
        <tissue evidence="1">Leg muscle</tissue>
    </source>
</reference>
<dbReference type="EMBL" id="JARBHB010000004">
    <property type="protein sequence ID" value="KAJ8885084.1"/>
    <property type="molecule type" value="Genomic_DNA"/>
</dbReference>
<proteinExistence type="predicted"/>
<comment type="caution">
    <text evidence="1">The sequence shown here is derived from an EMBL/GenBank/DDBJ whole genome shotgun (WGS) entry which is preliminary data.</text>
</comment>
<evidence type="ECO:0000313" key="2">
    <source>
        <dbReference type="Proteomes" id="UP001159363"/>
    </source>
</evidence>
<name>A0ABQ9HLP7_9NEOP</name>
<dbReference type="Proteomes" id="UP001159363">
    <property type="component" value="Chromosome X"/>
</dbReference>
<gene>
    <name evidence="1" type="ORF">PR048_011280</name>
</gene>
<accession>A0ABQ9HLP7</accession>
<keyword evidence="2" id="KW-1185">Reference proteome</keyword>
<organism evidence="1 2">
    <name type="scientific">Dryococelus australis</name>
    <dbReference type="NCBI Taxonomy" id="614101"/>
    <lineage>
        <taxon>Eukaryota</taxon>
        <taxon>Metazoa</taxon>
        <taxon>Ecdysozoa</taxon>
        <taxon>Arthropoda</taxon>
        <taxon>Hexapoda</taxon>
        <taxon>Insecta</taxon>
        <taxon>Pterygota</taxon>
        <taxon>Neoptera</taxon>
        <taxon>Polyneoptera</taxon>
        <taxon>Phasmatodea</taxon>
        <taxon>Verophasmatodea</taxon>
        <taxon>Anareolatae</taxon>
        <taxon>Phasmatidae</taxon>
        <taxon>Eurycanthinae</taxon>
        <taxon>Dryococelus</taxon>
    </lineage>
</organism>
<evidence type="ECO:0000313" key="1">
    <source>
        <dbReference type="EMBL" id="KAJ8885084.1"/>
    </source>
</evidence>
<protein>
    <submittedName>
        <fullName evidence="1">Uncharacterized protein</fullName>
    </submittedName>
</protein>